<dbReference type="PROSITE" id="PS51318">
    <property type="entry name" value="TAT"/>
    <property type="match status" value="1"/>
</dbReference>
<reference evidence="1" key="1">
    <citation type="submission" date="2024-07" db="EMBL/GenBank/DDBJ databases">
        <title>Complete genome sequences of cellulolytic bacteria, Kitasatospora sp. CMC57 and Streptomyces sp. CMC78, isolated from Japanese agricultural soil.</title>
        <authorList>
            <person name="Hashimoto T."/>
            <person name="Ito M."/>
            <person name="Iwamoto M."/>
            <person name="Fukahori D."/>
            <person name="Shoda T."/>
            <person name="Sakoda M."/>
            <person name="Morohoshi T."/>
            <person name="Mitsuboshi M."/>
            <person name="Nishizawa T."/>
        </authorList>
    </citation>
    <scope>NUCLEOTIDE SEQUENCE</scope>
    <source>
        <strain evidence="1">CMC78</strain>
    </source>
</reference>
<dbReference type="InterPro" id="IPR006311">
    <property type="entry name" value="TAT_signal"/>
</dbReference>
<dbReference type="KEGG" id="stcm:SCMC78_15790"/>
<dbReference type="RefSeq" id="WP_408053515.1">
    <property type="nucleotide sequence ID" value="NZ_AP035884.1"/>
</dbReference>
<evidence type="ECO:0008006" key="2">
    <source>
        <dbReference type="Google" id="ProtNLM"/>
    </source>
</evidence>
<name>A0AB33KGW2_9ACTN</name>
<dbReference type="EMBL" id="AP035884">
    <property type="protein sequence ID" value="BFP51772.1"/>
    <property type="molecule type" value="Genomic_DNA"/>
</dbReference>
<sequence>MPDPAQRPSRSRRTRRSVLSAVSVLAAGALATGTWLVVADSDDGPADCGRLVEQQRMRTALGTRAPKGPECKELGSAIVAVTGGDAPGPRTAEQAGAMKNVVLAVESAAGRDGGAVPAPLRRPLGQALQGYAGDLYEILHGLNPAYVNTAAVPSSGPWEDGTGAHFAVPADTALRAVRAVSDGPAEYAALRSALDDEGVRRFAALAEDARGSATTAVAATDARVTGALAGVADQVAEGASGGADRWYGEVFAALTEGDRQVPSAASDIGGHLTGSWKSSLRAAAEPDRADLLLQRSERLFVLWADARKVPAPERDATLLNCRKNAEGAFEDAVAALSGD</sequence>
<accession>A0AB33KGW2</accession>
<organism evidence="1">
    <name type="scientific">Streptomyces sp. CMC78</name>
    <dbReference type="NCBI Taxonomy" id="3231512"/>
    <lineage>
        <taxon>Bacteria</taxon>
        <taxon>Bacillati</taxon>
        <taxon>Actinomycetota</taxon>
        <taxon>Actinomycetes</taxon>
        <taxon>Kitasatosporales</taxon>
        <taxon>Streptomycetaceae</taxon>
        <taxon>Streptomyces</taxon>
    </lineage>
</organism>
<protein>
    <recommendedName>
        <fullName evidence="2">DUF3829 domain-containing protein</fullName>
    </recommendedName>
</protein>
<proteinExistence type="predicted"/>
<evidence type="ECO:0000313" key="1">
    <source>
        <dbReference type="EMBL" id="BFP51772.1"/>
    </source>
</evidence>
<dbReference type="AlphaFoldDB" id="A0AB33KGW2"/>
<gene>
    <name evidence="1" type="ORF">SCMC78_15790</name>
</gene>